<dbReference type="InterPro" id="IPR001279">
    <property type="entry name" value="Metallo-B-lactamas"/>
</dbReference>
<dbReference type="InterPro" id="IPR051285">
    <property type="entry name" value="NADH_oxidoreductase_modular"/>
</dbReference>
<evidence type="ECO:0000256" key="1">
    <source>
        <dbReference type="ARBA" id="ARBA00001962"/>
    </source>
</evidence>
<keyword evidence="5" id="KW-0408">Iron</keyword>
<dbReference type="Proteomes" id="UP000774750">
    <property type="component" value="Unassembled WGS sequence"/>
</dbReference>
<protein>
    <submittedName>
        <fullName evidence="7">FprA family A-type flavoprotein</fullName>
    </submittedName>
</protein>
<dbReference type="InterPro" id="IPR016440">
    <property type="entry name" value="Rubredoxin-O_OxRdtase"/>
</dbReference>
<dbReference type="PIRSF" id="PIRSF005243">
    <property type="entry name" value="ROO"/>
    <property type="match status" value="1"/>
</dbReference>
<reference evidence="7" key="2">
    <citation type="journal article" date="2021" name="Sci. Rep.">
        <title>The distribution of antibiotic resistance genes in chicken gut microbiota commensals.</title>
        <authorList>
            <person name="Juricova H."/>
            <person name="Matiasovicova J."/>
            <person name="Kubasova T."/>
            <person name="Cejkova D."/>
            <person name="Rychlik I."/>
        </authorList>
    </citation>
    <scope>NUCLEOTIDE SEQUENCE</scope>
    <source>
        <strain evidence="7">An559</strain>
    </source>
</reference>
<dbReference type="InterPro" id="IPR045761">
    <property type="entry name" value="ODP_dom"/>
</dbReference>
<dbReference type="PROSITE" id="PS00201">
    <property type="entry name" value="FLAVODOXIN"/>
    <property type="match status" value="1"/>
</dbReference>
<evidence type="ECO:0000256" key="4">
    <source>
        <dbReference type="ARBA" id="ARBA00022982"/>
    </source>
</evidence>
<dbReference type="AlphaFoldDB" id="A0A939BEL1"/>
<dbReference type="InterPro" id="IPR036866">
    <property type="entry name" value="RibonucZ/Hydroxyglut_hydro"/>
</dbReference>
<dbReference type="PANTHER" id="PTHR32145">
    <property type="entry name" value="DIFLAVIN FLAVOPROTEIN A 2-RELATED"/>
    <property type="match status" value="1"/>
</dbReference>
<keyword evidence="3" id="KW-0813">Transport</keyword>
<evidence type="ECO:0000313" key="8">
    <source>
        <dbReference type="Proteomes" id="UP000774750"/>
    </source>
</evidence>
<dbReference type="Gene3D" id="3.40.50.360">
    <property type="match status" value="1"/>
</dbReference>
<dbReference type="PROSITE" id="PS50902">
    <property type="entry name" value="FLAVODOXIN_LIKE"/>
    <property type="match status" value="1"/>
</dbReference>
<dbReference type="InterPro" id="IPR001226">
    <property type="entry name" value="Flavodoxin_CS"/>
</dbReference>
<dbReference type="CDD" id="cd07709">
    <property type="entry name" value="flavodiiron_proteins_MBL-fold"/>
    <property type="match status" value="1"/>
</dbReference>
<comment type="cofactor">
    <cofactor evidence="1">
        <name>Fe cation</name>
        <dbReference type="ChEBI" id="CHEBI:24875"/>
    </cofactor>
</comment>
<dbReference type="GO" id="GO:0016651">
    <property type="term" value="F:oxidoreductase activity, acting on NAD(P)H"/>
    <property type="evidence" value="ECO:0007669"/>
    <property type="project" value="UniProtKB-ARBA"/>
</dbReference>
<sequence>MAAIKLAEGIYSVGVFNPNLRLFDIVMPTEYGTSYNAYLVKGEKTALIETVHLDFFDQYLANIKEVTPLEEIDYLIMNHNEPDHSGSVAKLMELIPNLKVVASQAGSLYLKNITNNKSLAVTVVKDGESIDLGGKTLSFINAPFLHWPDSMFTYVPENEALFSCDFLGSHYCETTMLDTSILPRYKAAYDSAMLGYYTAIFGPFKPYVLKGLEKLKDLSLAFVATSHGPVLTKEGFLPEVMEKYRVWSTSAVRETKQIPLFYCSAYGNTAQLAEAIASGIRETLPDAEVACYDLTEQNMGEMGALLNASDAFLVGSPTLNRDAVPPVWMLLAHIDAINIAKRPAALFGSYGWSGEACKNLRARLEGLKVNVYAEDFRVTFVPSEEELANAKAFGAAFAATLA</sequence>
<dbReference type="SUPFAM" id="SSF56281">
    <property type="entry name" value="Metallo-hydrolase/oxidoreductase"/>
    <property type="match status" value="1"/>
</dbReference>
<proteinExistence type="inferred from homology"/>
<evidence type="ECO:0000256" key="3">
    <source>
        <dbReference type="ARBA" id="ARBA00022448"/>
    </source>
</evidence>
<comment type="caution">
    <text evidence="7">The sequence shown here is derived from an EMBL/GenBank/DDBJ whole genome shotgun (WGS) entry which is preliminary data.</text>
</comment>
<keyword evidence="8" id="KW-1185">Reference proteome</keyword>
<evidence type="ECO:0000256" key="2">
    <source>
        <dbReference type="ARBA" id="ARBA00007121"/>
    </source>
</evidence>
<gene>
    <name evidence="7" type="ORF">H6A12_06125</name>
</gene>
<reference evidence="7" key="1">
    <citation type="submission" date="2020-08" db="EMBL/GenBank/DDBJ databases">
        <authorList>
            <person name="Cejkova D."/>
            <person name="Kubasova T."/>
            <person name="Jahodarova E."/>
            <person name="Rychlik I."/>
        </authorList>
    </citation>
    <scope>NUCLEOTIDE SEQUENCE</scope>
    <source>
        <strain evidence="7">An559</strain>
    </source>
</reference>
<dbReference type="InterPro" id="IPR008254">
    <property type="entry name" value="Flavodoxin/NO_synth"/>
</dbReference>
<feature type="domain" description="Flavodoxin-like" evidence="6">
    <location>
        <begin position="258"/>
        <end position="398"/>
    </location>
</feature>
<dbReference type="EMBL" id="JACJKY010000007">
    <property type="protein sequence ID" value="MBM6920728.1"/>
    <property type="molecule type" value="Genomic_DNA"/>
</dbReference>
<dbReference type="SMART" id="SM00849">
    <property type="entry name" value="Lactamase_B"/>
    <property type="match status" value="1"/>
</dbReference>
<name>A0A939BEL1_9FIRM</name>
<dbReference type="GO" id="GO:0046872">
    <property type="term" value="F:metal ion binding"/>
    <property type="evidence" value="ECO:0007669"/>
    <property type="project" value="InterPro"/>
</dbReference>
<dbReference type="GO" id="GO:0010181">
    <property type="term" value="F:FMN binding"/>
    <property type="evidence" value="ECO:0007669"/>
    <property type="project" value="InterPro"/>
</dbReference>
<dbReference type="InterPro" id="IPR029039">
    <property type="entry name" value="Flavoprotein-like_sf"/>
</dbReference>
<evidence type="ECO:0000313" key="7">
    <source>
        <dbReference type="EMBL" id="MBM6920728.1"/>
    </source>
</evidence>
<dbReference type="SUPFAM" id="SSF52218">
    <property type="entry name" value="Flavoproteins"/>
    <property type="match status" value="1"/>
</dbReference>
<accession>A0A939BEL1</accession>
<evidence type="ECO:0000259" key="6">
    <source>
        <dbReference type="PROSITE" id="PS50902"/>
    </source>
</evidence>
<evidence type="ECO:0000256" key="5">
    <source>
        <dbReference type="ARBA" id="ARBA00023004"/>
    </source>
</evidence>
<comment type="similarity">
    <text evidence="2">In the N-terminal section; belongs to the zinc metallo-hydrolase group 3 family.</text>
</comment>
<dbReference type="RefSeq" id="WP_204445915.1">
    <property type="nucleotide sequence ID" value="NZ_JACJKY010000007.1"/>
</dbReference>
<organism evidence="7 8">
    <name type="scientific">Merdimmobilis hominis</name>
    <dbReference type="NCBI Taxonomy" id="2897707"/>
    <lineage>
        <taxon>Bacteria</taxon>
        <taxon>Bacillati</taxon>
        <taxon>Bacillota</taxon>
        <taxon>Clostridia</taxon>
        <taxon>Eubacteriales</taxon>
        <taxon>Oscillospiraceae</taxon>
        <taxon>Merdimmobilis</taxon>
    </lineage>
</organism>
<dbReference type="GO" id="GO:0009055">
    <property type="term" value="F:electron transfer activity"/>
    <property type="evidence" value="ECO:0007669"/>
    <property type="project" value="InterPro"/>
</dbReference>
<keyword evidence="4" id="KW-0249">Electron transport</keyword>
<dbReference type="Gene3D" id="3.60.15.10">
    <property type="entry name" value="Ribonuclease Z/Hydroxyacylglutathione hydrolase-like"/>
    <property type="match status" value="1"/>
</dbReference>
<dbReference type="PANTHER" id="PTHR32145:SF11">
    <property type="entry name" value="DIFLAVIN FLAVOPROTEIN A 2-RELATED"/>
    <property type="match status" value="1"/>
</dbReference>
<dbReference type="Pfam" id="PF19583">
    <property type="entry name" value="ODP"/>
    <property type="match status" value="1"/>
</dbReference>
<dbReference type="Pfam" id="PF00258">
    <property type="entry name" value="Flavodoxin_1"/>
    <property type="match status" value="1"/>
</dbReference>